<reference evidence="1 2" key="1">
    <citation type="journal article" date="2025" name="Microbiol. Resour. Announc.">
        <title>Draft genome sequences for Neonectria magnoliae and Neonectria punicea, canker pathogens of Liriodendron tulipifera and Acer saccharum in West Virginia.</title>
        <authorList>
            <person name="Petronek H.M."/>
            <person name="Kasson M.T."/>
            <person name="Metheny A.M."/>
            <person name="Stauder C.M."/>
            <person name="Lovett B."/>
            <person name="Lynch S.C."/>
            <person name="Garnas J.R."/>
            <person name="Kasson L.R."/>
            <person name="Stajich J.E."/>
        </authorList>
    </citation>
    <scope>NUCLEOTIDE SEQUENCE [LARGE SCALE GENOMIC DNA]</scope>
    <source>
        <strain evidence="1 2">NRRL 64651</strain>
    </source>
</reference>
<gene>
    <name evidence="1" type="ORF">QQZ08_008707</name>
</gene>
<accession>A0ABR1HTS6</accession>
<dbReference type="Proteomes" id="UP001498421">
    <property type="component" value="Unassembled WGS sequence"/>
</dbReference>
<proteinExistence type="predicted"/>
<dbReference type="EMBL" id="JAZAVK010000092">
    <property type="protein sequence ID" value="KAK7424219.1"/>
    <property type="molecule type" value="Genomic_DNA"/>
</dbReference>
<comment type="caution">
    <text evidence="1">The sequence shown here is derived from an EMBL/GenBank/DDBJ whole genome shotgun (WGS) entry which is preliminary data.</text>
</comment>
<protein>
    <submittedName>
        <fullName evidence="1">Uncharacterized protein</fullName>
    </submittedName>
</protein>
<sequence>MAHTNQHTDPAYLNGWIREFNEHRSSDRIQFLSDTPRRNFYASSIMSESRTVPRSHASWATSASSCEEVFDKEYAGTFYSMSTAPSTNGPERQHRDLPIPAPAVPPSRLFCEFVGYDNCDVTFEIDDEEAWIDHIAYYHLNYIFPARCICWFCDNTEYRAASNTTADLESCYRQRMHHIAGHSNSTMQGTTMSYRKLKISILPAGDPQPRNEA</sequence>
<evidence type="ECO:0000313" key="1">
    <source>
        <dbReference type="EMBL" id="KAK7424219.1"/>
    </source>
</evidence>
<organism evidence="1 2">
    <name type="scientific">Neonectria magnoliae</name>
    <dbReference type="NCBI Taxonomy" id="2732573"/>
    <lineage>
        <taxon>Eukaryota</taxon>
        <taxon>Fungi</taxon>
        <taxon>Dikarya</taxon>
        <taxon>Ascomycota</taxon>
        <taxon>Pezizomycotina</taxon>
        <taxon>Sordariomycetes</taxon>
        <taxon>Hypocreomycetidae</taxon>
        <taxon>Hypocreales</taxon>
        <taxon>Nectriaceae</taxon>
        <taxon>Neonectria</taxon>
    </lineage>
</organism>
<name>A0ABR1HTS6_9HYPO</name>
<keyword evidence="2" id="KW-1185">Reference proteome</keyword>
<evidence type="ECO:0000313" key="2">
    <source>
        <dbReference type="Proteomes" id="UP001498421"/>
    </source>
</evidence>